<gene>
    <name evidence="2" type="ORF">FNJ60_04655</name>
</gene>
<protein>
    <submittedName>
        <fullName evidence="2">Porin family protein</fullName>
    </submittedName>
</protein>
<feature type="transmembrane region" description="Helical" evidence="1">
    <location>
        <begin position="46"/>
        <end position="70"/>
    </location>
</feature>
<evidence type="ECO:0000256" key="1">
    <source>
        <dbReference type="SAM" id="Phobius"/>
    </source>
</evidence>
<keyword evidence="1" id="KW-0472">Membrane</keyword>
<organism evidence="2 3">
    <name type="scientific">Bacteroides pyogenes</name>
    <dbReference type="NCBI Taxonomy" id="310300"/>
    <lineage>
        <taxon>Bacteria</taxon>
        <taxon>Pseudomonadati</taxon>
        <taxon>Bacteroidota</taxon>
        <taxon>Bacteroidia</taxon>
        <taxon>Bacteroidales</taxon>
        <taxon>Bacteroidaceae</taxon>
        <taxon>Bacteroides</taxon>
    </lineage>
</organism>
<dbReference type="RefSeq" id="WP_027325480.1">
    <property type="nucleotide sequence ID" value="NZ_CP197398.1"/>
</dbReference>
<reference evidence="2 3" key="1">
    <citation type="submission" date="2019-07" db="EMBL/GenBank/DDBJ databases">
        <title>Draft Genome Sequences of Bacteroides pyogenes Strains Isolated from the Uterus Holstein Dairy Cows with Metritis.</title>
        <authorList>
            <person name="Cunha F."/>
            <person name="Galvao K.N."/>
            <person name="Jeon S.J."/>
            <person name="Jeong K.C."/>
        </authorList>
    </citation>
    <scope>NUCLEOTIDE SEQUENCE [LARGE SCALE GENOMIC DNA]</scope>
    <source>
        <strain evidence="2 3">KG-31</strain>
    </source>
</reference>
<dbReference type="InterPro" id="IPR011250">
    <property type="entry name" value="OMP/PagP_B-barrel"/>
</dbReference>
<keyword evidence="1" id="KW-0812">Transmembrane</keyword>
<dbReference type="Gene3D" id="2.40.160.20">
    <property type="match status" value="1"/>
</dbReference>
<accession>A0A5D3EDN5</accession>
<dbReference type="Proteomes" id="UP000324383">
    <property type="component" value="Unassembled WGS sequence"/>
</dbReference>
<evidence type="ECO:0000313" key="3">
    <source>
        <dbReference type="Proteomes" id="UP000324383"/>
    </source>
</evidence>
<proteinExistence type="predicted"/>
<dbReference type="SUPFAM" id="SSF56925">
    <property type="entry name" value="OMPA-like"/>
    <property type="match status" value="1"/>
</dbReference>
<dbReference type="EMBL" id="VKLW01000008">
    <property type="protein sequence ID" value="TYK34287.1"/>
    <property type="molecule type" value="Genomic_DNA"/>
</dbReference>
<name>A0A5D3EDN5_9BACE</name>
<sequence>MKKENDGITDLFRTRLGDTGLTVRDGFWEKLQQDILVAGQQRRRLLFFRVAAAASVLLVLAASTAVVWFFSPKEEISEAFTQIVASREGIPDGDGIRVKRLPQLAKPILSKQAPKSYGMLPQYVNDEDPDSVSITLSVSISISASAAVRQEGERTGQSHDGYWKAANVNADPVPVYEESVACAPSNARSEKKHRWAVKIQGGTALPADGGTYKMPLSGGVTVERMLNGRLGIETGLLYSNLRSEGRKLHYIGIPVKMNVMLAETKKWDIYATVGGVADKCVSGAPDNSFKEEPVQLALTAAAGVRYKLTDRLAVFAEPGISHHFKTDSQLATVRTKRPTNLNLLCGLRMTY</sequence>
<evidence type="ECO:0000313" key="2">
    <source>
        <dbReference type="EMBL" id="TYK34287.1"/>
    </source>
</evidence>
<keyword evidence="3" id="KW-1185">Reference proteome</keyword>
<comment type="caution">
    <text evidence="2">The sequence shown here is derived from an EMBL/GenBank/DDBJ whole genome shotgun (WGS) entry which is preliminary data.</text>
</comment>
<dbReference type="AlphaFoldDB" id="A0A5D3EDN5"/>
<keyword evidence="1" id="KW-1133">Transmembrane helix</keyword>